<dbReference type="Pfam" id="PF13561">
    <property type="entry name" value="adh_short_C2"/>
    <property type="match status" value="1"/>
</dbReference>
<dbReference type="FunFam" id="3.40.50.720:FF:000090">
    <property type="entry name" value="NADP-dependent mannitol dehydrogenase"/>
    <property type="match status" value="1"/>
</dbReference>
<evidence type="ECO:0000256" key="1">
    <source>
        <dbReference type="ARBA" id="ARBA00006484"/>
    </source>
</evidence>
<evidence type="ECO:0000256" key="2">
    <source>
        <dbReference type="ARBA" id="ARBA00022857"/>
    </source>
</evidence>
<dbReference type="Proteomes" id="UP000094385">
    <property type="component" value="Unassembled WGS sequence"/>
</dbReference>
<dbReference type="EMBL" id="KV454289">
    <property type="protein sequence ID" value="ODQ76828.1"/>
    <property type="molecule type" value="Genomic_DNA"/>
</dbReference>
<dbReference type="STRING" id="675824.A0A1E3QGU3"/>
<dbReference type="PANTHER" id="PTHR43008:SF13">
    <property type="entry name" value="L-XYLULOSE REDUCTASE-RELATED"/>
    <property type="match status" value="1"/>
</dbReference>
<gene>
    <name evidence="4" type="ORF">LIPSTDRAFT_723</name>
</gene>
<evidence type="ECO:0000256" key="3">
    <source>
        <dbReference type="ARBA" id="ARBA00023002"/>
    </source>
</evidence>
<dbReference type="InterPro" id="IPR020904">
    <property type="entry name" value="Sc_DH/Rdtase_CS"/>
</dbReference>
<organism evidence="4 5">
    <name type="scientific">Lipomyces starkeyi NRRL Y-11557</name>
    <dbReference type="NCBI Taxonomy" id="675824"/>
    <lineage>
        <taxon>Eukaryota</taxon>
        <taxon>Fungi</taxon>
        <taxon>Dikarya</taxon>
        <taxon>Ascomycota</taxon>
        <taxon>Saccharomycotina</taxon>
        <taxon>Lipomycetes</taxon>
        <taxon>Lipomycetales</taxon>
        <taxon>Lipomycetaceae</taxon>
        <taxon>Lipomyces</taxon>
    </lineage>
</organism>
<dbReference type="Gene3D" id="3.40.50.720">
    <property type="entry name" value="NAD(P)-binding Rossmann-like Domain"/>
    <property type="match status" value="1"/>
</dbReference>
<dbReference type="PRINTS" id="PR00080">
    <property type="entry name" value="SDRFAMILY"/>
</dbReference>
<dbReference type="InterPro" id="IPR002347">
    <property type="entry name" value="SDR_fam"/>
</dbReference>
<keyword evidence="3" id="KW-0560">Oxidoreductase</keyword>
<dbReference type="GO" id="GO:0044281">
    <property type="term" value="P:small molecule metabolic process"/>
    <property type="evidence" value="ECO:0007669"/>
    <property type="project" value="UniProtKB-ARBA"/>
</dbReference>
<evidence type="ECO:0000313" key="4">
    <source>
        <dbReference type="EMBL" id="ODQ76828.1"/>
    </source>
</evidence>
<dbReference type="PRINTS" id="PR00081">
    <property type="entry name" value="GDHRDH"/>
</dbReference>
<dbReference type="InterPro" id="IPR036291">
    <property type="entry name" value="NAD(P)-bd_dom_sf"/>
</dbReference>
<dbReference type="PROSITE" id="PS00061">
    <property type="entry name" value="ADH_SHORT"/>
    <property type="match status" value="1"/>
</dbReference>
<reference evidence="4 5" key="1">
    <citation type="journal article" date="2016" name="Proc. Natl. Acad. Sci. U.S.A.">
        <title>Comparative genomics of biotechnologically important yeasts.</title>
        <authorList>
            <person name="Riley R."/>
            <person name="Haridas S."/>
            <person name="Wolfe K.H."/>
            <person name="Lopes M.R."/>
            <person name="Hittinger C.T."/>
            <person name="Goeker M."/>
            <person name="Salamov A.A."/>
            <person name="Wisecaver J.H."/>
            <person name="Long T.M."/>
            <person name="Calvey C.H."/>
            <person name="Aerts A.L."/>
            <person name="Barry K.W."/>
            <person name="Choi C."/>
            <person name="Clum A."/>
            <person name="Coughlan A.Y."/>
            <person name="Deshpande S."/>
            <person name="Douglass A.P."/>
            <person name="Hanson S.J."/>
            <person name="Klenk H.-P."/>
            <person name="LaButti K.M."/>
            <person name="Lapidus A."/>
            <person name="Lindquist E.A."/>
            <person name="Lipzen A.M."/>
            <person name="Meier-Kolthoff J.P."/>
            <person name="Ohm R.A."/>
            <person name="Otillar R.P."/>
            <person name="Pangilinan J.L."/>
            <person name="Peng Y."/>
            <person name="Rokas A."/>
            <person name="Rosa C.A."/>
            <person name="Scheuner C."/>
            <person name="Sibirny A.A."/>
            <person name="Slot J.C."/>
            <person name="Stielow J.B."/>
            <person name="Sun H."/>
            <person name="Kurtzman C.P."/>
            <person name="Blackwell M."/>
            <person name="Grigoriev I.V."/>
            <person name="Jeffries T.W."/>
        </authorList>
    </citation>
    <scope>NUCLEOTIDE SEQUENCE [LARGE SCALE GENOMIC DNA]</scope>
    <source>
        <strain evidence="4 5">NRRL Y-11557</strain>
    </source>
</reference>
<dbReference type="OrthoDB" id="1888931at2759"/>
<keyword evidence="2" id="KW-0521">NADP</keyword>
<dbReference type="SUPFAM" id="SSF51735">
    <property type="entry name" value="NAD(P)-binding Rossmann-fold domains"/>
    <property type="match status" value="1"/>
</dbReference>
<comment type="similarity">
    <text evidence="1">Belongs to the short-chain dehydrogenases/reductases (SDR) family.</text>
</comment>
<proteinExistence type="inferred from homology"/>
<dbReference type="GO" id="GO:0050664">
    <property type="term" value="F:oxidoreductase activity, acting on NAD(P)H, oxygen as acceptor"/>
    <property type="evidence" value="ECO:0007669"/>
    <property type="project" value="TreeGrafter"/>
</dbReference>
<dbReference type="PANTHER" id="PTHR43008">
    <property type="entry name" value="BENZIL REDUCTASE"/>
    <property type="match status" value="1"/>
</dbReference>
<evidence type="ECO:0000313" key="5">
    <source>
        <dbReference type="Proteomes" id="UP000094385"/>
    </source>
</evidence>
<protein>
    <submittedName>
        <fullName evidence="4">Uncharacterized protein</fullName>
    </submittedName>
</protein>
<sequence>MSTDPFSLFSLKGKTALVTGASAGIGFAVAHTFAHAGADIALGYNSSLTAIQTAADLAKSAGVTVEAYKCPVDDSDAVASTFASALEKFGKIDIVVSNAGITWTSGELIDPPDHKAWKQVMDVNLDGSYYVAKEAGRIFKAQGYGSLIFTSSISAFIVNVPQRQAAYNASKAAVTHLAKSLAVEWASFARVNSVSPGYTITEITNFADDDMREEWRRRIPMGREALPVELVGAYLYLASDASTYTTGSDIIIDGGYTLI</sequence>
<dbReference type="GO" id="GO:0050085">
    <property type="term" value="F:mannitol 2-dehydrogenase (NADP+) activity"/>
    <property type="evidence" value="ECO:0007669"/>
    <property type="project" value="UniProtKB-ARBA"/>
</dbReference>
<dbReference type="AlphaFoldDB" id="A0A1E3QGU3"/>
<dbReference type="GO" id="GO:0005975">
    <property type="term" value="P:carbohydrate metabolic process"/>
    <property type="evidence" value="ECO:0007669"/>
    <property type="project" value="UniProtKB-ARBA"/>
</dbReference>
<keyword evidence="5" id="KW-1185">Reference proteome</keyword>
<accession>A0A1E3QGU3</accession>
<name>A0A1E3QGU3_LIPST</name>